<accession>A0A8C4QB42</accession>
<dbReference type="GeneTree" id="ENSGT00390000015645"/>
<keyword evidence="4" id="KW-1185">Reference proteome</keyword>
<dbReference type="Ensembl" id="ENSEBUT00000013349.1">
    <property type="protein sequence ID" value="ENSEBUP00000012772.1"/>
    <property type="gene ID" value="ENSEBUG00000008110.1"/>
</dbReference>
<dbReference type="Gene3D" id="3.40.30.10">
    <property type="entry name" value="Glutaredoxin"/>
    <property type="match status" value="1"/>
</dbReference>
<organism evidence="3 4">
    <name type="scientific">Eptatretus burgeri</name>
    <name type="common">Inshore hagfish</name>
    <dbReference type="NCBI Taxonomy" id="7764"/>
    <lineage>
        <taxon>Eukaryota</taxon>
        <taxon>Metazoa</taxon>
        <taxon>Chordata</taxon>
        <taxon>Craniata</taxon>
        <taxon>Vertebrata</taxon>
        <taxon>Cyclostomata</taxon>
        <taxon>Myxini</taxon>
        <taxon>Myxiniformes</taxon>
        <taxon>Myxinidae</taxon>
        <taxon>Eptatretinae</taxon>
        <taxon>Eptatretus</taxon>
    </lineage>
</organism>
<evidence type="ECO:0000313" key="4">
    <source>
        <dbReference type="Proteomes" id="UP000694388"/>
    </source>
</evidence>
<dbReference type="Proteomes" id="UP000694388">
    <property type="component" value="Unplaced"/>
</dbReference>
<evidence type="ECO:0000256" key="1">
    <source>
        <dbReference type="ARBA" id="ARBA00026148"/>
    </source>
</evidence>
<evidence type="ECO:0000259" key="2">
    <source>
        <dbReference type="Pfam" id="PF00085"/>
    </source>
</evidence>
<sequence>MESLEHTVLAVTQKIEQKLDQELACLENVGEDNLEKLREQRLEALRRAQSQKQEWQRKGHGSYSELPSERDFFAECKESNKVVCHFYRDVTERCTIVDRHLGLLAPRHLEAKFLRLHVDKAPFLCKKLSVHVLPTLLLFRDNKVCDRVVGFDDMGGVDDFPTEALEWRLGRAGVITYTGSYGEDVVFQPKPSRRGLRRVGPSGSDDDSD</sequence>
<dbReference type="Pfam" id="PF00085">
    <property type="entry name" value="Thioredoxin"/>
    <property type="match status" value="1"/>
</dbReference>
<dbReference type="AlphaFoldDB" id="A0A8C4QB42"/>
<reference evidence="3" key="2">
    <citation type="submission" date="2025-09" db="UniProtKB">
        <authorList>
            <consortium name="Ensembl"/>
        </authorList>
    </citation>
    <scope>IDENTIFICATION</scope>
</reference>
<dbReference type="SUPFAM" id="SSF52833">
    <property type="entry name" value="Thioredoxin-like"/>
    <property type="match status" value="1"/>
</dbReference>
<proteinExistence type="predicted"/>
<dbReference type="PANTHER" id="PTHR21148">
    <property type="entry name" value="THIOREDOXIN DOMAIN-CONTAINING PROTEIN 9"/>
    <property type="match status" value="1"/>
</dbReference>
<dbReference type="OMA" id="IDQEMNK"/>
<protein>
    <recommendedName>
        <fullName evidence="1">Thioredoxin domain-containing protein 9</fullName>
    </recommendedName>
</protein>
<feature type="domain" description="Thioredoxin" evidence="2">
    <location>
        <begin position="70"/>
        <end position="152"/>
    </location>
</feature>
<dbReference type="CDD" id="cd02989">
    <property type="entry name" value="Phd_like_TxnDC9"/>
    <property type="match status" value="1"/>
</dbReference>
<dbReference type="InterPro" id="IPR013766">
    <property type="entry name" value="Thioredoxin_domain"/>
</dbReference>
<name>A0A8C4QB42_EPTBU</name>
<reference evidence="3" key="1">
    <citation type="submission" date="2025-08" db="UniProtKB">
        <authorList>
            <consortium name="Ensembl"/>
        </authorList>
    </citation>
    <scope>IDENTIFICATION</scope>
</reference>
<dbReference type="InterPro" id="IPR036249">
    <property type="entry name" value="Thioredoxin-like_sf"/>
</dbReference>
<evidence type="ECO:0000313" key="3">
    <source>
        <dbReference type="Ensembl" id="ENSEBUP00000012772.1"/>
    </source>
</evidence>